<feature type="compositionally biased region" description="Gly residues" evidence="8">
    <location>
        <begin position="430"/>
        <end position="464"/>
    </location>
</feature>
<dbReference type="PROSITE" id="PS00107">
    <property type="entry name" value="PROTEIN_KINASE_ATP"/>
    <property type="match status" value="1"/>
</dbReference>
<feature type="transmembrane region" description="Helical" evidence="9">
    <location>
        <begin position="313"/>
        <end position="334"/>
    </location>
</feature>
<keyword evidence="4 7" id="KW-0547">Nucleotide-binding</keyword>
<dbReference type="Gene3D" id="3.30.200.20">
    <property type="entry name" value="Phosphorylase Kinase, domain 1"/>
    <property type="match status" value="1"/>
</dbReference>
<evidence type="ECO:0000313" key="11">
    <source>
        <dbReference type="EMBL" id="GGN88675.1"/>
    </source>
</evidence>
<accession>A0ABQ2KPR7</accession>
<evidence type="ECO:0000256" key="9">
    <source>
        <dbReference type="SAM" id="Phobius"/>
    </source>
</evidence>
<evidence type="ECO:0000256" key="1">
    <source>
        <dbReference type="ARBA" id="ARBA00012513"/>
    </source>
</evidence>
<evidence type="ECO:0000256" key="4">
    <source>
        <dbReference type="ARBA" id="ARBA00022741"/>
    </source>
</evidence>
<dbReference type="PANTHER" id="PTHR43289">
    <property type="entry name" value="MITOGEN-ACTIVATED PROTEIN KINASE KINASE KINASE 20-RELATED"/>
    <property type="match status" value="1"/>
</dbReference>
<comment type="caution">
    <text evidence="11">The sequence shown here is derived from an EMBL/GenBank/DDBJ whole genome shotgun (WGS) entry which is preliminary data.</text>
</comment>
<protein>
    <recommendedName>
        <fullName evidence="1">non-specific serine/threonine protein kinase</fullName>
        <ecNumber evidence="1">2.7.11.1</ecNumber>
    </recommendedName>
</protein>
<dbReference type="Gene3D" id="1.10.510.10">
    <property type="entry name" value="Transferase(Phosphotransferase) domain 1"/>
    <property type="match status" value="1"/>
</dbReference>
<name>A0ABQ2KPR7_9MICO</name>
<dbReference type="InterPro" id="IPR017441">
    <property type="entry name" value="Protein_kinase_ATP_BS"/>
</dbReference>
<evidence type="ECO:0000256" key="6">
    <source>
        <dbReference type="ARBA" id="ARBA00022840"/>
    </source>
</evidence>
<dbReference type="RefSeq" id="WP_188718586.1">
    <property type="nucleotide sequence ID" value="NZ_BAABBD010000003.1"/>
</dbReference>
<dbReference type="CDD" id="cd14014">
    <property type="entry name" value="STKc_PknB_like"/>
    <property type="match status" value="1"/>
</dbReference>
<keyword evidence="2" id="KW-0723">Serine/threonine-protein kinase</keyword>
<dbReference type="EMBL" id="BMLM01000002">
    <property type="protein sequence ID" value="GGN88675.1"/>
    <property type="molecule type" value="Genomic_DNA"/>
</dbReference>
<proteinExistence type="predicted"/>
<evidence type="ECO:0000256" key="7">
    <source>
        <dbReference type="PROSITE-ProRule" id="PRU10141"/>
    </source>
</evidence>
<feature type="domain" description="Protein kinase" evidence="10">
    <location>
        <begin position="17"/>
        <end position="278"/>
    </location>
</feature>
<keyword evidence="9" id="KW-0472">Membrane</keyword>
<dbReference type="EC" id="2.7.11.1" evidence="1"/>
<organism evidence="11 12">
    <name type="scientific">Agrococcus terreus</name>
    <dbReference type="NCBI Taxonomy" id="574649"/>
    <lineage>
        <taxon>Bacteria</taxon>
        <taxon>Bacillati</taxon>
        <taxon>Actinomycetota</taxon>
        <taxon>Actinomycetes</taxon>
        <taxon>Micrococcales</taxon>
        <taxon>Microbacteriaceae</taxon>
        <taxon>Agrococcus</taxon>
    </lineage>
</organism>
<evidence type="ECO:0000256" key="2">
    <source>
        <dbReference type="ARBA" id="ARBA00022527"/>
    </source>
</evidence>
<keyword evidence="5" id="KW-0418">Kinase</keyword>
<keyword evidence="9" id="KW-0812">Transmembrane</keyword>
<dbReference type="InterPro" id="IPR011009">
    <property type="entry name" value="Kinase-like_dom_sf"/>
</dbReference>
<evidence type="ECO:0000256" key="5">
    <source>
        <dbReference type="ARBA" id="ARBA00022777"/>
    </source>
</evidence>
<gene>
    <name evidence="11" type="ORF">GCM10010968_24520</name>
</gene>
<keyword evidence="12" id="KW-1185">Reference proteome</keyword>
<dbReference type="SUPFAM" id="SSF56112">
    <property type="entry name" value="Protein kinase-like (PK-like)"/>
    <property type="match status" value="1"/>
</dbReference>
<feature type="compositionally biased region" description="Gly residues" evidence="8">
    <location>
        <begin position="472"/>
        <end position="482"/>
    </location>
</feature>
<evidence type="ECO:0000256" key="3">
    <source>
        <dbReference type="ARBA" id="ARBA00022679"/>
    </source>
</evidence>
<dbReference type="PROSITE" id="PS00108">
    <property type="entry name" value="PROTEIN_KINASE_ST"/>
    <property type="match status" value="1"/>
</dbReference>
<dbReference type="SMART" id="SM00220">
    <property type="entry name" value="S_TKc"/>
    <property type="match status" value="1"/>
</dbReference>
<dbReference type="InterPro" id="IPR008271">
    <property type="entry name" value="Ser/Thr_kinase_AS"/>
</dbReference>
<dbReference type="PROSITE" id="PS50011">
    <property type="entry name" value="PROTEIN_KINASE_DOM"/>
    <property type="match status" value="1"/>
</dbReference>
<dbReference type="Proteomes" id="UP000626982">
    <property type="component" value="Unassembled WGS sequence"/>
</dbReference>
<evidence type="ECO:0000313" key="12">
    <source>
        <dbReference type="Proteomes" id="UP000626982"/>
    </source>
</evidence>
<evidence type="ECO:0000259" key="10">
    <source>
        <dbReference type="PROSITE" id="PS50011"/>
    </source>
</evidence>
<keyword evidence="6 7" id="KW-0067">ATP-binding</keyword>
<evidence type="ECO:0000256" key="8">
    <source>
        <dbReference type="SAM" id="MobiDB-lite"/>
    </source>
</evidence>
<dbReference type="PANTHER" id="PTHR43289:SF6">
    <property type="entry name" value="SERINE_THREONINE-PROTEIN KINASE NEKL-3"/>
    <property type="match status" value="1"/>
</dbReference>
<sequence length="488" mass="48487">MDASDPFAPGTSIDGRYTVEGKLGSGGMSTVLRAHDEHLDLPVAVKVLLGAPTDPVTARRAQHEVQVLSSLQHESLVTLLDAGQLDVLGRSVGYLVMDLVDGPTLAGLLESGPMDAGDVAQVGRAIAGALAEVHAHGVVHRDVKPGNILLAASNVPDRAFDAKLADFGIASFIDSTRITMTGTVLGSAAYVSPEQASGERVGPPTDVYALGLILLEALQGAPVYQGALMEMLTARMLRDPAVPESLGPAWSALLTAMTARDAAARPSAADVADALAHVPGDVHVDRRAGSRLGPVAIATDVEPLERRRRRRRAAIIGGVAVAAAVVGLGAVVALQPTTAEPASEQPVAVTQPPADESPAVVADDVVGVAVDDEADAGADAVDAASAGTAAVVPAAGSADAADVEPVSAGSAAPAATVEPDADADADGSSNGNGNGNGRGNSTGNGNGSGNGNPTGNGSSNGNGNGRDANSGSGPGQNSGNGRGPSAER</sequence>
<feature type="region of interest" description="Disordered" evidence="8">
    <location>
        <begin position="397"/>
        <end position="488"/>
    </location>
</feature>
<keyword evidence="3" id="KW-0808">Transferase</keyword>
<dbReference type="InterPro" id="IPR000719">
    <property type="entry name" value="Prot_kinase_dom"/>
</dbReference>
<reference evidence="12" key="1">
    <citation type="journal article" date="2019" name="Int. J. Syst. Evol. Microbiol.">
        <title>The Global Catalogue of Microorganisms (GCM) 10K type strain sequencing project: providing services to taxonomists for standard genome sequencing and annotation.</title>
        <authorList>
            <consortium name="The Broad Institute Genomics Platform"/>
            <consortium name="The Broad Institute Genome Sequencing Center for Infectious Disease"/>
            <person name="Wu L."/>
            <person name="Ma J."/>
        </authorList>
    </citation>
    <scope>NUCLEOTIDE SEQUENCE [LARGE SCALE GENOMIC DNA]</scope>
    <source>
        <strain evidence="12">CGMCC 1.6960</strain>
    </source>
</reference>
<feature type="region of interest" description="Disordered" evidence="8">
    <location>
        <begin position="340"/>
        <end position="359"/>
    </location>
</feature>
<feature type="binding site" evidence="7">
    <location>
        <position position="46"/>
    </location>
    <ligand>
        <name>ATP</name>
        <dbReference type="ChEBI" id="CHEBI:30616"/>
    </ligand>
</feature>
<keyword evidence="9" id="KW-1133">Transmembrane helix</keyword>
<dbReference type="Pfam" id="PF00069">
    <property type="entry name" value="Pkinase"/>
    <property type="match status" value="1"/>
</dbReference>